<keyword evidence="2" id="KW-1185">Reference proteome</keyword>
<dbReference type="AlphaFoldDB" id="A1CHT3"/>
<evidence type="ECO:0000313" key="1">
    <source>
        <dbReference type="EMBL" id="EAW10438.1"/>
    </source>
</evidence>
<dbReference type="STRING" id="344612.A1CHT3"/>
<gene>
    <name evidence="1" type="ORF">ACLA_049100</name>
</gene>
<dbReference type="OMA" id="ARMFATR"/>
<accession>A1CHT3</accession>
<dbReference type="KEGG" id="act:ACLA_049100"/>
<dbReference type="HOGENOM" id="CLU_007655_0_0_1"/>
<dbReference type="VEuPathDB" id="FungiDB:ACLA_049100"/>
<sequence length="772" mass="88678">MSLAEGTPKRGRATLQARSTRQRAIFLSRSNIRLASVQLSCPEKLEFESDIGHTENIGSRLVDDPAHRNNFDLWEQLLRYRQRHYGDRGTLDIWVAVTDRVDSMDLPVVGAQADLFWQSFIDLGLKREVIMRELVDYAHGLWSRTGRRWDKFYESVIGGFLERGMTQQASSWHKKLHHPHLSSPDDIAKVLTPALALSDEPTRIIMASSVKRRPVSPGINAFKNICRLTDGHQIYDHAIGQLLRADRIEDAFSMHTFLIQRQDHPRTYEAIQRLLQCAKENKPRKFFEKLQDYTKERFPAEGELTGDTDSAKSDDTIELSRKVWLEEKPFKDEFGARLFATKALAFETIVAGLRMFGVRAIGPQSLREMAIRVHGSQDLLAKLQELQRAGISIGDTVFARLIRKLASENRDILLSDLLHSDQHPDVLEDAQMQESLLISYYIARDWRPYNMTLAILSEISHDDPQLSNIHFRKFIASGEWASASRVVDDIALNNRALSKESVDFMIKHTLTPRRPGVGPAQGTNSSPTNEVAFVLRVLRRVVPAGTPVSPELWIEMLKRLGMTNEWEELRNCCLWLAQQYSSVEKQRSAMSVVMSLTEEPKIKHADQSRDHGDSVLQNVFDRNMQAAIVAWGFKMRVSPDPNHKGYCALGLEDLVPWVRGLVLLRELEQSGIHLWTNRIQRACRHRLAVLFGQPRQSNRHMNRMLRRENPYDAERVITDINRVWKDPALFDVREDDMYRLINPPSSKMSQRRTRRTLWREACLKGTAFVATK</sequence>
<dbReference type="RefSeq" id="XP_001271864.1">
    <property type="nucleotide sequence ID" value="XM_001271863.1"/>
</dbReference>
<dbReference type="OrthoDB" id="5366531at2759"/>
<name>A1CHT3_ASPCL</name>
<dbReference type="Proteomes" id="UP000006701">
    <property type="component" value="Unassembled WGS sequence"/>
</dbReference>
<dbReference type="eggNOG" id="ENOG502S1QC">
    <property type="taxonomic scope" value="Eukaryota"/>
</dbReference>
<protein>
    <submittedName>
        <fullName evidence="1">Uncharacterized protein</fullName>
    </submittedName>
</protein>
<organism evidence="1 2">
    <name type="scientific">Aspergillus clavatus (strain ATCC 1007 / CBS 513.65 / DSM 816 / NCTC 3887 / NRRL 1 / QM 1276 / 107)</name>
    <dbReference type="NCBI Taxonomy" id="344612"/>
    <lineage>
        <taxon>Eukaryota</taxon>
        <taxon>Fungi</taxon>
        <taxon>Dikarya</taxon>
        <taxon>Ascomycota</taxon>
        <taxon>Pezizomycotina</taxon>
        <taxon>Eurotiomycetes</taxon>
        <taxon>Eurotiomycetidae</taxon>
        <taxon>Eurotiales</taxon>
        <taxon>Aspergillaceae</taxon>
        <taxon>Aspergillus</taxon>
        <taxon>Aspergillus subgen. Fumigati</taxon>
    </lineage>
</organism>
<dbReference type="EMBL" id="DS027054">
    <property type="protein sequence ID" value="EAW10438.1"/>
    <property type="molecule type" value="Genomic_DNA"/>
</dbReference>
<reference evidence="1 2" key="1">
    <citation type="journal article" date="2008" name="PLoS Genet.">
        <title>Genomic islands in the pathogenic filamentous fungus Aspergillus fumigatus.</title>
        <authorList>
            <person name="Fedorova N.D."/>
            <person name="Khaldi N."/>
            <person name="Joardar V.S."/>
            <person name="Maiti R."/>
            <person name="Amedeo P."/>
            <person name="Anderson M.J."/>
            <person name="Crabtree J."/>
            <person name="Silva J.C."/>
            <person name="Badger J.H."/>
            <person name="Albarraq A."/>
            <person name="Angiuoli S."/>
            <person name="Bussey H."/>
            <person name="Bowyer P."/>
            <person name="Cotty P.J."/>
            <person name="Dyer P.S."/>
            <person name="Egan A."/>
            <person name="Galens K."/>
            <person name="Fraser-Liggett C.M."/>
            <person name="Haas B.J."/>
            <person name="Inman J.M."/>
            <person name="Kent R."/>
            <person name="Lemieux S."/>
            <person name="Malavazi I."/>
            <person name="Orvis J."/>
            <person name="Roemer T."/>
            <person name="Ronning C.M."/>
            <person name="Sundaram J.P."/>
            <person name="Sutton G."/>
            <person name="Turner G."/>
            <person name="Venter J.C."/>
            <person name="White O.R."/>
            <person name="Whitty B.R."/>
            <person name="Youngman P."/>
            <person name="Wolfe K.H."/>
            <person name="Goldman G.H."/>
            <person name="Wortman J.R."/>
            <person name="Jiang B."/>
            <person name="Denning D.W."/>
            <person name="Nierman W.C."/>
        </authorList>
    </citation>
    <scope>NUCLEOTIDE SEQUENCE [LARGE SCALE GENOMIC DNA]</scope>
    <source>
        <strain evidence="2">ATCC 1007 / CBS 513.65 / DSM 816 / NCTC 3887 / NRRL 1</strain>
    </source>
</reference>
<proteinExistence type="predicted"/>
<evidence type="ECO:0000313" key="2">
    <source>
        <dbReference type="Proteomes" id="UP000006701"/>
    </source>
</evidence>
<dbReference type="GeneID" id="4704036"/>